<evidence type="ECO:0000259" key="1">
    <source>
        <dbReference type="PROSITE" id="PS51186"/>
    </source>
</evidence>
<dbReference type="OrthoDB" id="61870at2759"/>
<dbReference type="eggNOG" id="ENOG502SDQB">
    <property type="taxonomic scope" value="Eukaryota"/>
</dbReference>
<protein>
    <submittedName>
        <fullName evidence="2">Putative gnat family protein</fullName>
    </submittedName>
</protein>
<dbReference type="PROSITE" id="PS51186">
    <property type="entry name" value="GNAT"/>
    <property type="match status" value="1"/>
</dbReference>
<organism evidence="2 3">
    <name type="scientific">Eutypa lata (strain UCR-EL1)</name>
    <name type="common">Grapevine dieback disease fungus</name>
    <name type="synonym">Eutypa armeniacae</name>
    <dbReference type="NCBI Taxonomy" id="1287681"/>
    <lineage>
        <taxon>Eukaryota</taxon>
        <taxon>Fungi</taxon>
        <taxon>Dikarya</taxon>
        <taxon>Ascomycota</taxon>
        <taxon>Pezizomycotina</taxon>
        <taxon>Sordariomycetes</taxon>
        <taxon>Xylariomycetidae</taxon>
        <taxon>Xylariales</taxon>
        <taxon>Diatrypaceae</taxon>
        <taxon>Eutypa</taxon>
    </lineage>
</organism>
<reference evidence="3" key="1">
    <citation type="journal article" date="2013" name="Genome Announc.">
        <title>Draft genome sequence of the grapevine dieback fungus Eutypa lata UCR-EL1.</title>
        <authorList>
            <person name="Blanco-Ulate B."/>
            <person name="Rolshausen P.E."/>
            <person name="Cantu D."/>
        </authorList>
    </citation>
    <scope>NUCLEOTIDE SEQUENCE [LARGE SCALE GENOMIC DNA]</scope>
    <source>
        <strain evidence="3">UCR-EL1</strain>
    </source>
</reference>
<dbReference type="SUPFAM" id="SSF55729">
    <property type="entry name" value="Acyl-CoA N-acyltransferases (Nat)"/>
    <property type="match status" value="1"/>
</dbReference>
<proteinExistence type="predicted"/>
<keyword evidence="3" id="KW-1185">Reference proteome</keyword>
<dbReference type="Gene3D" id="3.40.630.30">
    <property type="match status" value="1"/>
</dbReference>
<dbReference type="Pfam" id="PF00583">
    <property type="entry name" value="Acetyltransf_1"/>
    <property type="match status" value="1"/>
</dbReference>
<evidence type="ECO:0000313" key="3">
    <source>
        <dbReference type="Proteomes" id="UP000012174"/>
    </source>
</evidence>
<sequence length="321" mass="35672">MPVEVITYKEPPPQLFALLKRHVPHSLPLLRRLEFTRFPGGITEQTHILWASDVELANDLPASSVGFTAGYLDFSRGPETELWLYSSLERDHHALPDKTAAAAAAAESACGDLAVAALREVRRIRDRYPDEERRKLPTLLIGGLNNELRCAMANRGVVFPYVTPWDKWMFRVDELPDIDVSGVAGGALPPGMRWDAVRREEIPLVLSRSNIERTERTVKLLRTVAIKLEDGTPIAWAFLGPDSSLSSLHVEPQYRGKGLAKAVAVKILREHLKDYGDEGYGWADVAPDNLSSQGVCKSLGGKIAWTINWSKADLDKSFPDL</sequence>
<dbReference type="OMA" id="DEMPIAW"/>
<dbReference type="KEGG" id="ela:UCREL1_11597"/>
<dbReference type="GO" id="GO:0016747">
    <property type="term" value="F:acyltransferase activity, transferring groups other than amino-acyl groups"/>
    <property type="evidence" value="ECO:0007669"/>
    <property type="project" value="InterPro"/>
</dbReference>
<dbReference type="InterPro" id="IPR000182">
    <property type="entry name" value="GNAT_dom"/>
</dbReference>
<dbReference type="CDD" id="cd04301">
    <property type="entry name" value="NAT_SF"/>
    <property type="match status" value="1"/>
</dbReference>
<accession>M7T4A7</accession>
<evidence type="ECO:0000313" key="2">
    <source>
        <dbReference type="EMBL" id="EMR61475.1"/>
    </source>
</evidence>
<feature type="domain" description="N-acetyltransferase" evidence="1">
    <location>
        <begin position="178"/>
        <end position="321"/>
    </location>
</feature>
<gene>
    <name evidence="2" type="ORF">UCREL1_11597</name>
</gene>
<dbReference type="EMBL" id="KB707612">
    <property type="protein sequence ID" value="EMR61475.1"/>
    <property type="molecule type" value="Genomic_DNA"/>
</dbReference>
<dbReference type="InterPro" id="IPR053225">
    <property type="entry name" value="Acyl-CoA_N-acyltransferase"/>
</dbReference>
<dbReference type="PANTHER" id="PTHR20958:SF6">
    <property type="entry name" value="GLYCINE N-ACYLTRANSFERASE-LIKE PROTEIN"/>
    <property type="match status" value="1"/>
</dbReference>
<dbReference type="HOGENOM" id="CLU_030809_1_0_1"/>
<dbReference type="STRING" id="1287681.M7T4A7"/>
<dbReference type="InterPro" id="IPR016181">
    <property type="entry name" value="Acyl_CoA_acyltransferase"/>
</dbReference>
<dbReference type="PANTHER" id="PTHR20958">
    <property type="entry name" value="GLYCINE N-ACYLTRANSFERASE-LIKE PROTEIN"/>
    <property type="match status" value="1"/>
</dbReference>
<dbReference type="AlphaFoldDB" id="M7T4A7"/>
<name>M7T4A7_EUTLA</name>
<dbReference type="Proteomes" id="UP000012174">
    <property type="component" value="Unassembled WGS sequence"/>
</dbReference>